<sequence>MLVLIVLLHVVGCAHGPLPTGASRIDTLGFVASAPVSVAETATARSDGCGSHDQDRRTCTGTDGPALPQAERGPGLLPAPAVLDAVAAPGPAPLRGPTVRRVPRSVSGTDALAVLQAWRN</sequence>
<evidence type="ECO:0000313" key="2">
    <source>
        <dbReference type="EMBL" id="KRV46831.1"/>
    </source>
</evidence>
<keyword evidence="3" id="KW-1185">Reference proteome</keyword>
<reference evidence="2 3" key="1">
    <citation type="submission" date="2015-10" db="EMBL/GenBank/DDBJ databases">
        <title>Draft genome sequence of pyrrolomycin-producing Streptomyces vitaminophilus.</title>
        <authorList>
            <person name="Graham D.E."/>
            <person name="Mahan K.M."/>
            <person name="Klingeman D.M."/>
            <person name="Hettich R.L."/>
            <person name="Parry R.J."/>
        </authorList>
    </citation>
    <scope>NUCLEOTIDE SEQUENCE [LARGE SCALE GENOMIC DNA]</scope>
    <source>
        <strain evidence="2 3">ATCC 31673</strain>
    </source>
</reference>
<accession>A0A0T6LLS9</accession>
<dbReference type="Proteomes" id="UP000050867">
    <property type="component" value="Unassembled WGS sequence"/>
</dbReference>
<dbReference type="STRING" id="76728.AQ490_08565"/>
<name>A0A0T6LLS9_WENVI</name>
<evidence type="ECO:0000256" key="1">
    <source>
        <dbReference type="SAM" id="MobiDB-lite"/>
    </source>
</evidence>
<proteinExistence type="predicted"/>
<evidence type="ECO:0000313" key="3">
    <source>
        <dbReference type="Proteomes" id="UP000050867"/>
    </source>
</evidence>
<dbReference type="EMBL" id="LLZU01000038">
    <property type="protein sequence ID" value="KRV46831.1"/>
    <property type="molecule type" value="Genomic_DNA"/>
</dbReference>
<dbReference type="AlphaFoldDB" id="A0A0T6LLS9"/>
<feature type="region of interest" description="Disordered" evidence="1">
    <location>
        <begin position="43"/>
        <end position="74"/>
    </location>
</feature>
<protein>
    <submittedName>
        <fullName evidence="2">Uncharacterized protein</fullName>
    </submittedName>
</protein>
<comment type="caution">
    <text evidence="2">The sequence shown here is derived from an EMBL/GenBank/DDBJ whole genome shotgun (WGS) entry which is preliminary data.</text>
</comment>
<gene>
    <name evidence="2" type="ORF">AQ490_08565</name>
</gene>
<organism evidence="2 3">
    <name type="scientific">Wenjunlia vitaminophila</name>
    <name type="common">Streptomyces vitaminophilus</name>
    <dbReference type="NCBI Taxonomy" id="76728"/>
    <lineage>
        <taxon>Bacteria</taxon>
        <taxon>Bacillati</taxon>
        <taxon>Actinomycetota</taxon>
        <taxon>Actinomycetes</taxon>
        <taxon>Kitasatosporales</taxon>
        <taxon>Streptomycetaceae</taxon>
        <taxon>Wenjunlia</taxon>
    </lineage>
</organism>